<feature type="domain" description="Aminopeptidase N-like N-terminal" evidence="20">
    <location>
        <begin position="210"/>
        <end position="339"/>
    </location>
</feature>
<feature type="binding site" evidence="16">
    <location>
        <position position="447"/>
    </location>
    <ligand>
        <name>Zn(2+)</name>
        <dbReference type="ChEBI" id="CHEBI:29105"/>
        <note>catalytic</note>
    </ligand>
</feature>
<comment type="cofactor">
    <cofactor evidence="16">
        <name>Zn(2+)</name>
        <dbReference type="ChEBI" id="CHEBI:29105"/>
    </cofactor>
    <text evidence="16">Binds 1 zinc ion per subunit.</text>
</comment>
<keyword evidence="5" id="KW-0336">GPI-anchor</keyword>
<feature type="domain" description="Peptidase M1 membrane alanine aminopeptidase" evidence="18">
    <location>
        <begin position="375"/>
        <end position="600"/>
    </location>
</feature>
<dbReference type="InterPro" id="IPR034016">
    <property type="entry name" value="M1_APN-typ"/>
</dbReference>
<dbReference type="Pfam" id="PF11838">
    <property type="entry name" value="ERAP1_C"/>
    <property type="match status" value="1"/>
</dbReference>
<evidence type="ECO:0000256" key="15">
    <source>
        <dbReference type="PIRSR" id="PIRSR634016-1"/>
    </source>
</evidence>
<dbReference type="PANTHER" id="PTHR11533:SF294">
    <property type="entry name" value="THYROTROPIN-RELEASING HORMONE-DEGRADING ECTOENZYME"/>
    <property type="match status" value="1"/>
</dbReference>
<dbReference type="CDD" id="cd09601">
    <property type="entry name" value="M1_APN-Q_like"/>
    <property type="match status" value="1"/>
</dbReference>
<evidence type="ECO:0000313" key="21">
    <source>
        <dbReference type="EMBL" id="EEZ99313.2"/>
    </source>
</evidence>
<keyword evidence="13" id="KW-0325">Glycoprotein</keyword>
<dbReference type="EMBL" id="KQ971317">
    <property type="protein sequence ID" value="EEZ99313.2"/>
    <property type="molecule type" value="Genomic_DNA"/>
</dbReference>
<evidence type="ECO:0000256" key="4">
    <source>
        <dbReference type="ARBA" id="ARBA00022475"/>
    </source>
</evidence>
<dbReference type="Pfam" id="PF17900">
    <property type="entry name" value="Peptidase_M1_N"/>
    <property type="match status" value="1"/>
</dbReference>
<keyword evidence="3 21" id="KW-0031">Aminopeptidase</keyword>
<evidence type="ECO:0000256" key="3">
    <source>
        <dbReference type="ARBA" id="ARBA00022438"/>
    </source>
</evidence>
<evidence type="ECO:0000313" key="22">
    <source>
        <dbReference type="Proteomes" id="UP000007266"/>
    </source>
</evidence>
<dbReference type="eggNOG" id="KOG1046">
    <property type="taxonomic scope" value="Eukaryota"/>
</dbReference>
<dbReference type="Gene3D" id="1.25.50.20">
    <property type="match status" value="1"/>
</dbReference>
<gene>
    <name evidence="21" type="primary">AUGUSTUS-3.0.2_01362</name>
    <name evidence="21" type="ORF">TcasGA2_TC001362</name>
</gene>
<dbReference type="Gene3D" id="1.10.390.10">
    <property type="entry name" value="Neutral Protease Domain 2"/>
    <property type="match status" value="1"/>
</dbReference>
<reference evidence="21 22" key="2">
    <citation type="journal article" date="2010" name="Nucleic Acids Res.">
        <title>BeetleBase in 2010: revisions to provide comprehensive genomic information for Tribolium castaneum.</title>
        <authorList>
            <person name="Kim H.S."/>
            <person name="Murphy T."/>
            <person name="Xia J."/>
            <person name="Caragea D."/>
            <person name="Park Y."/>
            <person name="Beeman R.W."/>
            <person name="Lorenzen M.D."/>
            <person name="Butcher S."/>
            <person name="Manak J.R."/>
            <person name="Brown S.J."/>
        </authorList>
    </citation>
    <scope>GENOME REANNOTATION</scope>
    <source>
        <strain evidence="21 22">Georgia GA2</strain>
    </source>
</reference>
<dbReference type="AlphaFoldDB" id="D6WCL5"/>
<evidence type="ECO:0000256" key="14">
    <source>
        <dbReference type="ARBA" id="ARBA00023288"/>
    </source>
</evidence>
<dbReference type="FunFam" id="1.25.50.20:FF:000005">
    <property type="entry name" value="Aminopeptidase N-like protein"/>
    <property type="match status" value="1"/>
</dbReference>
<name>D6WCL5_TRICA</name>
<evidence type="ECO:0000256" key="8">
    <source>
        <dbReference type="ARBA" id="ARBA00022729"/>
    </source>
</evidence>
<keyword evidence="17" id="KW-1133">Transmembrane helix</keyword>
<keyword evidence="7 16" id="KW-0479">Metal-binding</keyword>
<keyword evidence="11" id="KW-0482">Metalloprotease</keyword>
<evidence type="ECO:0000256" key="13">
    <source>
        <dbReference type="ARBA" id="ARBA00023180"/>
    </source>
</evidence>
<keyword evidence="4" id="KW-1003">Cell membrane</keyword>
<dbReference type="InterPro" id="IPR050344">
    <property type="entry name" value="Peptidase_M1_aminopeptidases"/>
</dbReference>
<evidence type="ECO:0000256" key="1">
    <source>
        <dbReference type="ARBA" id="ARBA00004609"/>
    </source>
</evidence>
<dbReference type="Gene3D" id="2.60.40.1730">
    <property type="entry name" value="tricorn interacting facor f3 domain"/>
    <property type="match status" value="1"/>
</dbReference>
<dbReference type="InterPro" id="IPR045357">
    <property type="entry name" value="Aminopeptidase_N-like_N"/>
</dbReference>
<evidence type="ECO:0000256" key="16">
    <source>
        <dbReference type="PIRSR" id="PIRSR634016-3"/>
    </source>
</evidence>
<keyword evidence="22" id="KW-1185">Reference proteome</keyword>
<feature type="binding site" evidence="16">
    <location>
        <position position="470"/>
    </location>
    <ligand>
        <name>Zn(2+)</name>
        <dbReference type="ChEBI" id="CHEBI:29105"/>
        <note>catalytic</note>
    </ligand>
</feature>
<dbReference type="SUPFAM" id="SSF63737">
    <property type="entry name" value="Leukotriene A4 hydrolase N-terminal domain"/>
    <property type="match status" value="1"/>
</dbReference>
<feature type="binding site" evidence="16">
    <location>
        <position position="451"/>
    </location>
    <ligand>
        <name>Zn(2+)</name>
        <dbReference type="ChEBI" id="CHEBI:29105"/>
        <note>catalytic</note>
    </ligand>
</feature>
<sequence length="1018" mass="118391">MGRGGVGSTRSEFLAEDSVDDIRYHRNGGCFVTTKRAIAFVLVAVVSLLLVVILMYYYGPSRKLEALQDDMKDIEELINKTINEEPEENIRLPTNLKPLHYRLRIFPILDEFSPDNFTYSGEVKIIIRCLTKTNKIVLNLEDLEVSEHNVTVSTLKTTILRYESLDKESDKDQPEMYQKNSTHNSSVIIVESENNSTDEILIGAEAKSLMIQEVYKEENYKLYITMKNLLEAGHNYTINIKFSGNITNNLAGFYRTSYKDLSGQRKWLATTYFQPIFARRVFPCFDEPNFKSSFEISIARRTNMTVRSNMPLRETEPIAEKPGWVWDHFEKSLPMPTYLVSFTVCDFHNLHLNSSETGPVINLWAPQSDLPKAKYALEAAQSILIFLEDYLGIKYPLPKIDLLAVPNFARGSMGSWGILSFQKSSILLEEHSRNWELKQHIFIALAHELAHQWFGNLVTMKWWNDLWLNEGIGSFMAEVVQTSLKPRWQSSNDFPVRVMYKSFSLDSLKSTHPIQTDFTKTVQIEQIFDTIIQSKGTSLIRMLNYTLSRGVFRQGLQYYLNSLSYKSTDQDSLWKSLTEIAKNSSVLPDDVTVKSFMESWTKQKGYPYVTVDRNYDTGEAVITQQIFIQDNVNNNTLWFIPLSFTTTDDVIHNAWLKNERNTTLNITSPGNTSWVLFNIDQAGYFRVNYDIHNWNLLIRQLFLNPSEIPVASRSQLIDDAFELAQMEILNYSIPLRLTKYLTWKESNYIPWTTALNSLEEIRFIINNYEYTGAFETYMTHLIRHKFDSLGTREKPGEPQNDKILRWRLTKIACELRYEPCIRWAQKEFYAWMENADPDAKNPIPFEYRSTVQCIGIKTGSLKEWDFLWNRTLEPQISPADLKTAYLSLGCTHDPWLINRYLELSLSGNITLEYIPYVWQSINHFVGIRTGFHFLRLNWERVYSTYEDVDLVLNSICQDFLSYLSTEIDLQDLTQFYKIHQKDLKSVAPLMQAAVDSIKIRISWRERHLNSVVAWLTNK</sequence>
<dbReference type="OrthoDB" id="510539at2759"/>
<keyword evidence="9" id="KW-0378">Hydrolase</keyword>
<feature type="transmembrane region" description="Helical" evidence="17">
    <location>
        <begin position="37"/>
        <end position="58"/>
    </location>
</feature>
<dbReference type="FunFam" id="2.60.40.1910:FF:000008">
    <property type="entry name" value="Aminopeptidase"/>
    <property type="match status" value="1"/>
</dbReference>
<evidence type="ECO:0000256" key="6">
    <source>
        <dbReference type="ARBA" id="ARBA00022670"/>
    </source>
</evidence>
<keyword evidence="14" id="KW-0449">Lipoprotein</keyword>
<comment type="subcellular location">
    <subcellularLocation>
        <location evidence="1">Cell membrane</location>
        <topology evidence="1">Lipid-anchor</topology>
        <topology evidence="1">GPI-anchor</topology>
    </subcellularLocation>
</comment>
<reference evidence="21 22" key="1">
    <citation type="journal article" date="2008" name="Nature">
        <title>The genome of the model beetle and pest Tribolium castaneum.</title>
        <authorList>
            <consortium name="Tribolium Genome Sequencing Consortium"/>
            <person name="Richards S."/>
            <person name="Gibbs R.A."/>
            <person name="Weinstock G.M."/>
            <person name="Brown S.J."/>
            <person name="Denell R."/>
            <person name="Beeman R.W."/>
            <person name="Gibbs R."/>
            <person name="Beeman R.W."/>
            <person name="Brown S.J."/>
            <person name="Bucher G."/>
            <person name="Friedrich M."/>
            <person name="Grimmelikhuijzen C.J."/>
            <person name="Klingler M."/>
            <person name="Lorenzen M."/>
            <person name="Richards S."/>
            <person name="Roth S."/>
            <person name="Schroder R."/>
            <person name="Tautz D."/>
            <person name="Zdobnov E.M."/>
            <person name="Muzny D."/>
            <person name="Gibbs R.A."/>
            <person name="Weinstock G.M."/>
            <person name="Attaway T."/>
            <person name="Bell S."/>
            <person name="Buhay C.J."/>
            <person name="Chandrabose M.N."/>
            <person name="Chavez D."/>
            <person name="Clerk-Blankenburg K.P."/>
            <person name="Cree A."/>
            <person name="Dao M."/>
            <person name="Davis C."/>
            <person name="Chacko J."/>
            <person name="Dinh H."/>
            <person name="Dugan-Rocha S."/>
            <person name="Fowler G."/>
            <person name="Garner T.T."/>
            <person name="Garnes J."/>
            <person name="Gnirke A."/>
            <person name="Hawes A."/>
            <person name="Hernandez J."/>
            <person name="Hines S."/>
            <person name="Holder M."/>
            <person name="Hume J."/>
            <person name="Jhangiani S.N."/>
            <person name="Joshi V."/>
            <person name="Khan Z.M."/>
            <person name="Jackson L."/>
            <person name="Kovar C."/>
            <person name="Kowis A."/>
            <person name="Lee S."/>
            <person name="Lewis L.R."/>
            <person name="Margolis J."/>
            <person name="Morgan M."/>
            <person name="Nazareth L.V."/>
            <person name="Nguyen N."/>
            <person name="Okwuonu G."/>
            <person name="Parker D."/>
            <person name="Richards S."/>
            <person name="Ruiz S.J."/>
            <person name="Santibanez J."/>
            <person name="Savard J."/>
            <person name="Scherer S.E."/>
            <person name="Schneider B."/>
            <person name="Sodergren E."/>
            <person name="Tautz D."/>
            <person name="Vattahil S."/>
            <person name="Villasana D."/>
            <person name="White C.S."/>
            <person name="Wright R."/>
            <person name="Park Y."/>
            <person name="Beeman R.W."/>
            <person name="Lord J."/>
            <person name="Oppert B."/>
            <person name="Lorenzen M."/>
            <person name="Brown S."/>
            <person name="Wang L."/>
            <person name="Savard J."/>
            <person name="Tautz D."/>
            <person name="Richards S."/>
            <person name="Weinstock G."/>
            <person name="Gibbs R.A."/>
            <person name="Liu Y."/>
            <person name="Worley K."/>
            <person name="Weinstock G."/>
            <person name="Elsik C.G."/>
            <person name="Reese J.T."/>
            <person name="Elhaik E."/>
            <person name="Landan G."/>
            <person name="Graur D."/>
            <person name="Arensburger P."/>
            <person name="Atkinson P."/>
            <person name="Beeman R.W."/>
            <person name="Beidler J."/>
            <person name="Brown S.J."/>
            <person name="Demuth J.P."/>
            <person name="Drury D.W."/>
            <person name="Du Y.Z."/>
            <person name="Fujiwara H."/>
            <person name="Lorenzen M."/>
            <person name="Maselli V."/>
            <person name="Osanai M."/>
            <person name="Park Y."/>
            <person name="Robertson H.M."/>
            <person name="Tu Z."/>
            <person name="Wang J.J."/>
            <person name="Wang S."/>
            <person name="Richards S."/>
            <person name="Song H."/>
            <person name="Zhang L."/>
            <person name="Sodergren E."/>
            <person name="Werner D."/>
            <person name="Stanke M."/>
            <person name="Morgenstern B."/>
            <person name="Solovyev V."/>
            <person name="Kosarev P."/>
            <person name="Brown G."/>
            <person name="Chen H.C."/>
            <person name="Ermolaeva O."/>
            <person name="Hlavina W."/>
            <person name="Kapustin Y."/>
            <person name="Kiryutin B."/>
            <person name="Kitts P."/>
            <person name="Maglott D."/>
            <person name="Pruitt K."/>
            <person name="Sapojnikov V."/>
            <person name="Souvorov A."/>
            <person name="Mackey A.J."/>
            <person name="Waterhouse R.M."/>
            <person name="Wyder S."/>
            <person name="Zdobnov E.M."/>
            <person name="Zdobnov E.M."/>
            <person name="Wyder S."/>
            <person name="Kriventseva E.V."/>
            <person name="Kadowaki T."/>
            <person name="Bork P."/>
            <person name="Aranda M."/>
            <person name="Bao R."/>
            <person name="Beermann A."/>
            <person name="Berns N."/>
            <person name="Bolognesi R."/>
            <person name="Bonneton F."/>
            <person name="Bopp D."/>
            <person name="Brown S.J."/>
            <person name="Bucher G."/>
            <person name="Butts T."/>
            <person name="Chaumot A."/>
            <person name="Denell R.E."/>
            <person name="Ferrier D.E."/>
            <person name="Friedrich M."/>
            <person name="Gordon C.M."/>
            <person name="Jindra M."/>
            <person name="Klingler M."/>
            <person name="Lan Q."/>
            <person name="Lattorff H.M."/>
            <person name="Laudet V."/>
            <person name="von Levetsow C."/>
            <person name="Liu Z."/>
            <person name="Lutz R."/>
            <person name="Lynch J.A."/>
            <person name="da Fonseca R.N."/>
            <person name="Posnien N."/>
            <person name="Reuter R."/>
            <person name="Roth S."/>
            <person name="Savard J."/>
            <person name="Schinko J.B."/>
            <person name="Schmitt C."/>
            <person name="Schoppmeier M."/>
            <person name="Schroder R."/>
            <person name="Shippy T.D."/>
            <person name="Simonnet F."/>
            <person name="Marques-Souza H."/>
            <person name="Tautz D."/>
            <person name="Tomoyasu Y."/>
            <person name="Trauner J."/>
            <person name="Van der Zee M."/>
            <person name="Vervoort M."/>
            <person name="Wittkopp N."/>
            <person name="Wimmer E.A."/>
            <person name="Yang X."/>
            <person name="Jones A.K."/>
            <person name="Sattelle D.B."/>
            <person name="Ebert P.R."/>
            <person name="Nelson D."/>
            <person name="Scott J.G."/>
            <person name="Beeman R.W."/>
            <person name="Muthukrishnan S."/>
            <person name="Kramer K.J."/>
            <person name="Arakane Y."/>
            <person name="Beeman R.W."/>
            <person name="Zhu Q."/>
            <person name="Hogenkamp D."/>
            <person name="Dixit R."/>
            <person name="Oppert B."/>
            <person name="Jiang H."/>
            <person name="Zou Z."/>
            <person name="Marshall J."/>
            <person name="Elpidina E."/>
            <person name="Vinokurov K."/>
            <person name="Oppert C."/>
            <person name="Zou Z."/>
            <person name="Evans J."/>
            <person name="Lu Z."/>
            <person name="Zhao P."/>
            <person name="Sumathipala N."/>
            <person name="Altincicek B."/>
            <person name="Vilcinskas A."/>
            <person name="Williams M."/>
            <person name="Hultmark D."/>
            <person name="Hetru C."/>
            <person name="Jiang H."/>
            <person name="Grimmelikhuijzen C.J."/>
            <person name="Hauser F."/>
            <person name="Cazzamali G."/>
            <person name="Williamson M."/>
            <person name="Park Y."/>
            <person name="Li B."/>
            <person name="Tanaka Y."/>
            <person name="Predel R."/>
            <person name="Neupert S."/>
            <person name="Schachtner J."/>
            <person name="Verleyen P."/>
            <person name="Raible F."/>
            <person name="Bork P."/>
            <person name="Friedrich M."/>
            <person name="Walden K.K."/>
            <person name="Robertson H.M."/>
            <person name="Angeli S."/>
            <person name="Foret S."/>
            <person name="Bucher G."/>
            <person name="Schuetz S."/>
            <person name="Maleszka R."/>
            <person name="Wimmer E.A."/>
            <person name="Beeman R.W."/>
            <person name="Lorenzen M."/>
            <person name="Tomoyasu Y."/>
            <person name="Miller S.C."/>
            <person name="Grossmann D."/>
            <person name="Bucher G."/>
        </authorList>
    </citation>
    <scope>NUCLEOTIDE SEQUENCE [LARGE SCALE GENOMIC DNA]</scope>
    <source>
        <strain evidence="21 22">Georgia GA2</strain>
    </source>
</reference>
<dbReference type="InterPro" id="IPR001930">
    <property type="entry name" value="Peptidase_M1"/>
</dbReference>
<dbReference type="GO" id="GO:0006508">
    <property type="term" value="P:proteolysis"/>
    <property type="evidence" value="ECO:0000318"/>
    <property type="project" value="GO_Central"/>
</dbReference>
<dbReference type="Proteomes" id="UP000007266">
    <property type="component" value="Linkage group 2"/>
</dbReference>
<keyword evidence="12 17" id="KW-0472">Membrane</keyword>
<dbReference type="InterPro" id="IPR024571">
    <property type="entry name" value="ERAP1-like_C_dom"/>
</dbReference>
<dbReference type="InterPro" id="IPR042097">
    <property type="entry name" value="Aminopeptidase_N-like_N_sf"/>
</dbReference>
<evidence type="ECO:0000256" key="10">
    <source>
        <dbReference type="ARBA" id="ARBA00022833"/>
    </source>
</evidence>
<keyword evidence="17" id="KW-0812">Transmembrane</keyword>
<dbReference type="OMA" id="PMATHNL"/>
<evidence type="ECO:0000256" key="2">
    <source>
        <dbReference type="ARBA" id="ARBA00010136"/>
    </source>
</evidence>
<dbReference type="STRING" id="7070.D6WCL5"/>
<evidence type="ECO:0000256" key="7">
    <source>
        <dbReference type="ARBA" id="ARBA00022723"/>
    </source>
</evidence>
<dbReference type="GO" id="GO:0005886">
    <property type="term" value="C:plasma membrane"/>
    <property type="evidence" value="ECO:0007669"/>
    <property type="project" value="UniProtKB-SubCell"/>
</dbReference>
<protein>
    <submittedName>
        <fullName evidence="21">Aminopeptidase-like protein</fullName>
    </submittedName>
</protein>
<evidence type="ECO:0000259" key="19">
    <source>
        <dbReference type="Pfam" id="PF11838"/>
    </source>
</evidence>
<dbReference type="GO" id="GO:0043171">
    <property type="term" value="P:peptide catabolic process"/>
    <property type="evidence" value="ECO:0000318"/>
    <property type="project" value="GO_Central"/>
</dbReference>
<evidence type="ECO:0000259" key="18">
    <source>
        <dbReference type="Pfam" id="PF01433"/>
    </source>
</evidence>
<evidence type="ECO:0000256" key="5">
    <source>
        <dbReference type="ARBA" id="ARBA00022622"/>
    </source>
</evidence>
<dbReference type="Pfam" id="PF01433">
    <property type="entry name" value="Peptidase_M1"/>
    <property type="match status" value="1"/>
</dbReference>
<keyword evidence="8" id="KW-0732">Signal</keyword>
<comment type="similarity">
    <text evidence="2">Belongs to the peptidase M1 family.</text>
</comment>
<feature type="domain" description="ERAP1-like C-terminal" evidence="19">
    <location>
        <begin position="674"/>
        <end position="998"/>
    </location>
</feature>
<dbReference type="GO" id="GO:0005615">
    <property type="term" value="C:extracellular space"/>
    <property type="evidence" value="ECO:0000318"/>
    <property type="project" value="GO_Central"/>
</dbReference>
<dbReference type="GO" id="GO:0070006">
    <property type="term" value="F:metalloaminopeptidase activity"/>
    <property type="evidence" value="ECO:0000318"/>
    <property type="project" value="GO_Central"/>
</dbReference>
<dbReference type="Gene3D" id="2.60.40.1910">
    <property type="match status" value="1"/>
</dbReference>
<accession>D6WCL5</accession>
<dbReference type="SUPFAM" id="SSF55486">
    <property type="entry name" value="Metalloproteases ('zincins'), catalytic domain"/>
    <property type="match status" value="1"/>
</dbReference>
<dbReference type="FunFam" id="1.10.390.10:FF:000013">
    <property type="entry name" value="Aminopeptidase N"/>
    <property type="match status" value="1"/>
</dbReference>
<evidence type="ECO:0000256" key="12">
    <source>
        <dbReference type="ARBA" id="ARBA00023136"/>
    </source>
</evidence>
<evidence type="ECO:0000256" key="9">
    <source>
        <dbReference type="ARBA" id="ARBA00022801"/>
    </source>
</evidence>
<dbReference type="GO" id="GO:0008270">
    <property type="term" value="F:zinc ion binding"/>
    <property type="evidence" value="ECO:0007669"/>
    <property type="project" value="InterPro"/>
</dbReference>
<dbReference type="PRINTS" id="PR00756">
    <property type="entry name" value="ALADIPTASE"/>
</dbReference>
<dbReference type="KEGG" id="tca:655036"/>
<evidence type="ECO:0000256" key="11">
    <source>
        <dbReference type="ARBA" id="ARBA00023049"/>
    </source>
</evidence>
<dbReference type="InterPro" id="IPR014782">
    <property type="entry name" value="Peptidase_M1_dom"/>
</dbReference>
<dbReference type="InterPro" id="IPR027268">
    <property type="entry name" value="Peptidase_M4/M1_CTD_sf"/>
</dbReference>
<keyword evidence="6" id="KW-0645">Protease</keyword>
<evidence type="ECO:0000256" key="17">
    <source>
        <dbReference type="SAM" id="Phobius"/>
    </source>
</evidence>
<organism evidence="21 22">
    <name type="scientific">Tribolium castaneum</name>
    <name type="common">Red flour beetle</name>
    <dbReference type="NCBI Taxonomy" id="7070"/>
    <lineage>
        <taxon>Eukaryota</taxon>
        <taxon>Metazoa</taxon>
        <taxon>Ecdysozoa</taxon>
        <taxon>Arthropoda</taxon>
        <taxon>Hexapoda</taxon>
        <taxon>Insecta</taxon>
        <taxon>Pterygota</taxon>
        <taxon>Neoptera</taxon>
        <taxon>Endopterygota</taxon>
        <taxon>Coleoptera</taxon>
        <taxon>Polyphaga</taxon>
        <taxon>Cucujiformia</taxon>
        <taxon>Tenebrionidae</taxon>
        <taxon>Tenebrionidae incertae sedis</taxon>
        <taxon>Tribolium</taxon>
    </lineage>
</organism>
<dbReference type="PANTHER" id="PTHR11533">
    <property type="entry name" value="PROTEASE M1 ZINC METALLOPROTEASE"/>
    <property type="match status" value="1"/>
</dbReference>
<feature type="active site" description="Proton acceptor" evidence="15">
    <location>
        <position position="448"/>
    </location>
</feature>
<dbReference type="HOGENOM" id="CLU_003705_2_0_1"/>
<keyword evidence="10 16" id="KW-0862">Zinc</keyword>
<evidence type="ECO:0000259" key="20">
    <source>
        <dbReference type="Pfam" id="PF17900"/>
    </source>
</evidence>
<proteinExistence type="inferred from homology"/>
<dbReference type="GO" id="GO:0098552">
    <property type="term" value="C:side of membrane"/>
    <property type="evidence" value="ECO:0007669"/>
    <property type="project" value="UniProtKB-KW"/>
</dbReference>